<keyword evidence="3 5" id="KW-0238">DNA-binding</keyword>
<evidence type="ECO:0000256" key="2">
    <source>
        <dbReference type="ARBA" id="ARBA00022908"/>
    </source>
</evidence>
<dbReference type="RefSeq" id="WP_233445414.1">
    <property type="nucleotide sequence ID" value="NZ_JAYLVJ010000071.1"/>
</dbReference>
<dbReference type="InterPro" id="IPR044068">
    <property type="entry name" value="CB"/>
</dbReference>
<dbReference type="Proteomes" id="UP001462961">
    <property type="component" value="Unassembled WGS sequence"/>
</dbReference>
<keyword evidence="1" id="KW-0159">Chromosome partition</keyword>
<feature type="domain" description="Core-binding (CB)" evidence="7">
    <location>
        <begin position="1"/>
        <end position="77"/>
    </location>
</feature>
<dbReference type="Gene3D" id="1.10.150.130">
    <property type="match status" value="1"/>
</dbReference>
<gene>
    <name evidence="8" type="ORF">VOI32_35560</name>
</gene>
<dbReference type="Gene3D" id="1.10.443.10">
    <property type="entry name" value="Intergrase catalytic core"/>
    <property type="match status" value="1"/>
</dbReference>
<protein>
    <submittedName>
        <fullName evidence="8">Tyrosine-type recombinase/integrase</fullName>
    </submittedName>
</protein>
<sequence length="313" mass="35825">MQLLGPHRAFISRDTWRLFLRFVSQRRNRAFAQLDLQHLTAGDVLAFLQYVEDERKDSVGTRNCRLAALHSFFAYVVDRDPTIAGQCAEILRIPKKRTTERAIDSLDLDELNAILSQPDQKTYEGQRDHALLYFLYNTGARIQEALDVCPNALRLDAPAHVRLRGKGNKERFCPLWCETADLLRALLVRHPRLDDEQIFVNRYGLPLGASGVRFKLAQYVTAAARQIPSLKAKNVTPHRFRHTMAVHLIAAGNDVTVIRSWRGHAHLDTTSHYSQVSLEIKRRILEEVHLSPTGKKRPPWENNADLLAWLDSL</sequence>
<keyword evidence="4" id="KW-0233">DNA recombination</keyword>
<dbReference type="InterPro" id="IPR013762">
    <property type="entry name" value="Integrase-like_cat_sf"/>
</dbReference>
<dbReference type="PROSITE" id="PS51900">
    <property type="entry name" value="CB"/>
    <property type="match status" value="1"/>
</dbReference>
<dbReference type="InterPro" id="IPR011010">
    <property type="entry name" value="DNA_brk_join_enz"/>
</dbReference>
<accession>A0ABV0EAX1</accession>
<evidence type="ECO:0000256" key="3">
    <source>
        <dbReference type="ARBA" id="ARBA00023125"/>
    </source>
</evidence>
<dbReference type="PANTHER" id="PTHR30349:SF81">
    <property type="entry name" value="TYROSINE RECOMBINASE XERC"/>
    <property type="match status" value="1"/>
</dbReference>
<organism evidence="8 9">
    <name type="scientific">Paraburkholderia caribensis</name>
    <dbReference type="NCBI Taxonomy" id="75105"/>
    <lineage>
        <taxon>Bacteria</taxon>
        <taxon>Pseudomonadati</taxon>
        <taxon>Pseudomonadota</taxon>
        <taxon>Betaproteobacteria</taxon>
        <taxon>Burkholderiales</taxon>
        <taxon>Burkholderiaceae</taxon>
        <taxon>Paraburkholderia</taxon>
    </lineage>
</organism>
<evidence type="ECO:0000259" key="6">
    <source>
        <dbReference type="PROSITE" id="PS51898"/>
    </source>
</evidence>
<evidence type="ECO:0000313" key="8">
    <source>
        <dbReference type="EMBL" id="MEO1759215.1"/>
    </source>
</evidence>
<dbReference type="SUPFAM" id="SSF56349">
    <property type="entry name" value="DNA breaking-rejoining enzymes"/>
    <property type="match status" value="1"/>
</dbReference>
<dbReference type="PANTHER" id="PTHR30349">
    <property type="entry name" value="PHAGE INTEGRASE-RELATED"/>
    <property type="match status" value="1"/>
</dbReference>
<keyword evidence="9" id="KW-1185">Reference proteome</keyword>
<proteinExistence type="predicted"/>
<dbReference type="InterPro" id="IPR050090">
    <property type="entry name" value="Tyrosine_recombinase_XerCD"/>
</dbReference>
<dbReference type="PROSITE" id="PS51898">
    <property type="entry name" value="TYR_RECOMBINASE"/>
    <property type="match status" value="1"/>
</dbReference>
<evidence type="ECO:0000259" key="7">
    <source>
        <dbReference type="PROSITE" id="PS51900"/>
    </source>
</evidence>
<dbReference type="InterPro" id="IPR002104">
    <property type="entry name" value="Integrase_catalytic"/>
</dbReference>
<evidence type="ECO:0000256" key="5">
    <source>
        <dbReference type="PROSITE-ProRule" id="PRU01248"/>
    </source>
</evidence>
<comment type="caution">
    <text evidence="8">The sequence shown here is derived from an EMBL/GenBank/DDBJ whole genome shotgun (WGS) entry which is preliminary data.</text>
</comment>
<evidence type="ECO:0000256" key="4">
    <source>
        <dbReference type="ARBA" id="ARBA00023172"/>
    </source>
</evidence>
<dbReference type="EMBL" id="JAYLVJ010000071">
    <property type="protein sequence ID" value="MEO1759215.1"/>
    <property type="molecule type" value="Genomic_DNA"/>
</dbReference>
<evidence type="ECO:0000256" key="1">
    <source>
        <dbReference type="ARBA" id="ARBA00022829"/>
    </source>
</evidence>
<keyword evidence="2" id="KW-0229">DNA integration</keyword>
<dbReference type="InterPro" id="IPR010998">
    <property type="entry name" value="Integrase_recombinase_N"/>
</dbReference>
<reference evidence="8 9" key="1">
    <citation type="submission" date="2024-01" db="EMBL/GenBank/DDBJ databases">
        <title>The diversity of rhizobia nodulating Mimosa spp. in eleven states of Brazil covering several biomes is determined by host plant, location, and edaphic factors.</title>
        <authorList>
            <person name="Rouws L."/>
            <person name="Barauna A."/>
            <person name="Beukes C."/>
            <person name="De Faria S.M."/>
            <person name="Gross E."/>
            <person name="Dos Reis Junior F.B."/>
            <person name="Simon M."/>
            <person name="Maluk M."/>
            <person name="Odee D.W."/>
            <person name="Kenicer G."/>
            <person name="Young J.P.W."/>
            <person name="Reis V.M."/>
            <person name="Zilli J."/>
            <person name="James E.K."/>
        </authorList>
    </citation>
    <scope>NUCLEOTIDE SEQUENCE [LARGE SCALE GENOMIC DNA]</scope>
    <source>
        <strain evidence="8 9">JHI1651</strain>
    </source>
</reference>
<name>A0ABV0EAX1_9BURK</name>
<dbReference type="Pfam" id="PF00589">
    <property type="entry name" value="Phage_integrase"/>
    <property type="match status" value="1"/>
</dbReference>
<feature type="domain" description="Tyr recombinase" evidence="6">
    <location>
        <begin position="101"/>
        <end position="286"/>
    </location>
</feature>
<evidence type="ECO:0000313" key="9">
    <source>
        <dbReference type="Proteomes" id="UP001462961"/>
    </source>
</evidence>